<keyword evidence="2" id="KW-1185">Reference proteome</keyword>
<proteinExistence type="predicted"/>
<accession>A0A229WV24</accession>
<organism evidence="1 2">
    <name type="scientific">Aspergillus turcosus</name>
    <dbReference type="NCBI Taxonomy" id="1245748"/>
    <lineage>
        <taxon>Eukaryota</taxon>
        <taxon>Fungi</taxon>
        <taxon>Dikarya</taxon>
        <taxon>Ascomycota</taxon>
        <taxon>Pezizomycotina</taxon>
        <taxon>Eurotiomycetes</taxon>
        <taxon>Eurotiomycetidae</taxon>
        <taxon>Eurotiales</taxon>
        <taxon>Aspergillaceae</taxon>
        <taxon>Aspergillus</taxon>
        <taxon>Aspergillus subgen. Fumigati</taxon>
    </lineage>
</organism>
<evidence type="ECO:0008006" key="3">
    <source>
        <dbReference type="Google" id="ProtNLM"/>
    </source>
</evidence>
<dbReference type="Proteomes" id="UP000215289">
    <property type="component" value="Unassembled WGS sequence"/>
</dbReference>
<dbReference type="AlphaFoldDB" id="A0A229WV24"/>
<protein>
    <recommendedName>
        <fullName evidence="3">HNH nuclease domain-containing protein</fullName>
    </recommendedName>
</protein>
<gene>
    <name evidence="1" type="ORF">CFD26_104005</name>
</gene>
<evidence type="ECO:0000313" key="2">
    <source>
        <dbReference type="Proteomes" id="UP000215289"/>
    </source>
</evidence>
<dbReference type="EMBL" id="NIDN02000183">
    <property type="protein sequence ID" value="RLL94813.1"/>
    <property type="molecule type" value="Genomic_DNA"/>
</dbReference>
<reference evidence="1 2" key="1">
    <citation type="submission" date="2018-08" db="EMBL/GenBank/DDBJ databases">
        <title>Draft genome sequences of two Aspergillus turcosus clinical strains isolated from bronchoalveolar lavage fluid: one azole-susceptible and the other azole-resistant.</title>
        <authorList>
            <person name="Parent-Michaud M."/>
            <person name="Dufresne P.J."/>
            <person name="Fournier E."/>
            <person name="Martineau C."/>
            <person name="Moreira S."/>
            <person name="Perkins V."/>
            <person name="De Repentigny L."/>
            <person name="Dufresne S.F."/>
        </authorList>
    </citation>
    <scope>NUCLEOTIDE SEQUENCE [LARGE SCALE GENOMIC DNA]</scope>
    <source>
        <strain evidence="1">HMR AF 1038</strain>
    </source>
</reference>
<comment type="caution">
    <text evidence="1">The sequence shown here is derived from an EMBL/GenBank/DDBJ whole genome shotgun (WGS) entry which is preliminary data.</text>
</comment>
<name>A0A229WV24_9EURO</name>
<dbReference type="OrthoDB" id="5416097at2759"/>
<sequence>MNDENMDDVRHFFFTLEDFWSKKRVGEWRNTIYRDASGPEKPENLILLSPNAYVLFTKGYIAFEPVGRDPEGKWLTLRIWWLKRHEEDRVNFSVIPQLPSDFHPSNYGVALHDVRSGRPLLSGDTITLTTHDPENCPLPDTQILEMQWILNRVLALHGTAEPKVLGDDESAEDSDEGWI</sequence>
<evidence type="ECO:0000313" key="1">
    <source>
        <dbReference type="EMBL" id="RLL94813.1"/>
    </source>
</evidence>